<dbReference type="STRING" id="126957.T1JA23"/>
<dbReference type="PhylomeDB" id="T1JA23"/>
<dbReference type="HOGENOM" id="CLU_087728_0_0_1"/>
<feature type="signal peptide" evidence="1">
    <location>
        <begin position="1"/>
        <end position="19"/>
    </location>
</feature>
<organism evidence="2 3">
    <name type="scientific">Strigamia maritima</name>
    <name type="common">European centipede</name>
    <name type="synonym">Geophilus maritimus</name>
    <dbReference type="NCBI Taxonomy" id="126957"/>
    <lineage>
        <taxon>Eukaryota</taxon>
        <taxon>Metazoa</taxon>
        <taxon>Ecdysozoa</taxon>
        <taxon>Arthropoda</taxon>
        <taxon>Myriapoda</taxon>
        <taxon>Chilopoda</taxon>
        <taxon>Pleurostigmophora</taxon>
        <taxon>Geophilomorpha</taxon>
        <taxon>Linotaeniidae</taxon>
        <taxon>Strigamia</taxon>
    </lineage>
</organism>
<dbReference type="Proteomes" id="UP000014500">
    <property type="component" value="Unassembled WGS sequence"/>
</dbReference>
<reference evidence="2" key="2">
    <citation type="submission" date="2015-02" db="UniProtKB">
        <authorList>
            <consortium name="EnsemblMetazoa"/>
        </authorList>
    </citation>
    <scope>IDENTIFICATION</scope>
</reference>
<dbReference type="EnsemblMetazoa" id="SMAR010576-RA">
    <property type="protein sequence ID" value="SMAR010576-PA"/>
    <property type="gene ID" value="SMAR010576"/>
</dbReference>
<sequence>MKFSGACFILFTLFFSADGLFGFFDPSWNTLRVTFGLNIFSSKVFAKMPLTRHDAEVAGFKQIGDNNQCSGDFQGFRYLTNRDPAVITIYDVKGYVAGIQTSFAENTMKSAEAKAWFKQHPMFTTEHLPLNASDNYHTLTAYLVDPNIICTTGRTAKQFEDEAAGIDLYLKNGTNNILIPKQQSDIGNTNWTLGKCFPSMGVHYWYATSENMNCNYFQPFFLLYNHKKLTGFGLAALGYFDSYRYEHPGKAVFGKFMKIIPNCLNKAVDDIGGLSTMHVYMNAKPWNLAC</sequence>
<evidence type="ECO:0000313" key="2">
    <source>
        <dbReference type="EnsemblMetazoa" id="SMAR010576-PA"/>
    </source>
</evidence>
<evidence type="ECO:0000313" key="3">
    <source>
        <dbReference type="Proteomes" id="UP000014500"/>
    </source>
</evidence>
<dbReference type="eggNOG" id="ENOG502S2WX">
    <property type="taxonomic scope" value="Eukaryota"/>
</dbReference>
<dbReference type="EMBL" id="JH431981">
    <property type="status" value="NOT_ANNOTATED_CDS"/>
    <property type="molecule type" value="Genomic_DNA"/>
</dbReference>
<keyword evidence="3" id="KW-1185">Reference proteome</keyword>
<reference evidence="3" key="1">
    <citation type="submission" date="2011-05" db="EMBL/GenBank/DDBJ databases">
        <authorList>
            <person name="Richards S.R."/>
            <person name="Qu J."/>
            <person name="Jiang H."/>
            <person name="Jhangiani S.N."/>
            <person name="Agravi P."/>
            <person name="Goodspeed R."/>
            <person name="Gross S."/>
            <person name="Mandapat C."/>
            <person name="Jackson L."/>
            <person name="Mathew T."/>
            <person name="Pu L."/>
            <person name="Thornton R."/>
            <person name="Saada N."/>
            <person name="Wilczek-Boney K.B."/>
            <person name="Lee S."/>
            <person name="Kovar C."/>
            <person name="Wu Y."/>
            <person name="Scherer S.E."/>
            <person name="Worley K.C."/>
            <person name="Muzny D.M."/>
            <person name="Gibbs R."/>
        </authorList>
    </citation>
    <scope>NUCLEOTIDE SEQUENCE</scope>
    <source>
        <strain evidence="3">Brora</strain>
    </source>
</reference>
<dbReference type="OMA" id="WNIKAYL"/>
<dbReference type="AlphaFoldDB" id="T1JA23"/>
<keyword evidence="1" id="KW-0732">Signal</keyword>
<accession>T1JA23</accession>
<proteinExistence type="predicted"/>
<feature type="chain" id="PRO_5004580083" evidence="1">
    <location>
        <begin position="20"/>
        <end position="290"/>
    </location>
</feature>
<evidence type="ECO:0000256" key="1">
    <source>
        <dbReference type="SAM" id="SignalP"/>
    </source>
</evidence>
<name>T1JA23_STRMM</name>
<protein>
    <submittedName>
        <fullName evidence="2">Uncharacterized protein</fullName>
    </submittedName>
</protein>